<dbReference type="SUPFAM" id="SSF54786">
    <property type="entry name" value="YcfA/nrd intein domain"/>
    <property type="match status" value="1"/>
</dbReference>
<evidence type="ECO:0000256" key="1">
    <source>
        <dbReference type="ARBA" id="ARBA00006620"/>
    </source>
</evidence>
<keyword evidence="2" id="KW-1277">Toxin-antitoxin system</keyword>
<dbReference type="Proteomes" id="UP000582981">
    <property type="component" value="Unassembled WGS sequence"/>
</dbReference>
<dbReference type="InterPro" id="IPR012933">
    <property type="entry name" value="HicA_mRNA_interferase"/>
</dbReference>
<dbReference type="RefSeq" id="WP_100942776.1">
    <property type="nucleotide sequence ID" value="NZ_JACAPU010000021.1"/>
</dbReference>
<dbReference type="GO" id="GO:0004519">
    <property type="term" value="F:endonuclease activity"/>
    <property type="evidence" value="ECO:0007669"/>
    <property type="project" value="UniProtKB-KW"/>
</dbReference>
<reference evidence="8 9" key="1">
    <citation type="submission" date="2020-04" db="EMBL/GenBank/DDBJ databases">
        <title>Molecular characterization of pseudomonads from Agaricus bisporus reveal novel blotch 2 pathogens in Western Europe.</title>
        <authorList>
            <person name="Taparia T."/>
            <person name="Krijger M."/>
            <person name="Haynes E."/>
            <person name="Elpinstone J.G."/>
            <person name="Noble R."/>
            <person name="Van Der Wolf J."/>
        </authorList>
    </citation>
    <scope>NUCLEOTIDE SEQUENCE [LARGE SCALE GENOMIC DNA]</scope>
    <source>
        <strain evidence="8 9">F1001</strain>
    </source>
</reference>
<dbReference type="Gene3D" id="3.30.920.30">
    <property type="entry name" value="Hypothetical protein"/>
    <property type="match status" value="1"/>
</dbReference>
<evidence type="ECO:0000256" key="5">
    <source>
        <dbReference type="ARBA" id="ARBA00022801"/>
    </source>
</evidence>
<dbReference type="GO" id="GO:0003729">
    <property type="term" value="F:mRNA binding"/>
    <property type="evidence" value="ECO:0007669"/>
    <property type="project" value="InterPro"/>
</dbReference>
<keyword evidence="7" id="KW-0346">Stress response</keyword>
<dbReference type="PANTHER" id="PTHR34873:SF3">
    <property type="entry name" value="ADDICTION MODULE TOXIN, HICA FAMILY"/>
    <property type="match status" value="1"/>
</dbReference>
<organism evidence="8 9">
    <name type="scientific">Pseudomonas gingeri</name>
    <dbReference type="NCBI Taxonomy" id="117681"/>
    <lineage>
        <taxon>Bacteria</taxon>
        <taxon>Pseudomonadati</taxon>
        <taxon>Pseudomonadota</taxon>
        <taxon>Gammaproteobacteria</taxon>
        <taxon>Pseudomonadales</taxon>
        <taxon>Pseudomonadaceae</taxon>
        <taxon>Pseudomonas</taxon>
    </lineage>
</organism>
<keyword evidence="5" id="KW-0378">Hydrolase</keyword>
<dbReference type="Pfam" id="PF07927">
    <property type="entry name" value="HicA_toxin"/>
    <property type="match status" value="1"/>
</dbReference>
<evidence type="ECO:0000256" key="2">
    <source>
        <dbReference type="ARBA" id="ARBA00022649"/>
    </source>
</evidence>
<evidence type="ECO:0000313" key="8">
    <source>
        <dbReference type="EMBL" id="NWB48513.1"/>
    </source>
</evidence>
<keyword evidence="4" id="KW-0255">Endonuclease</keyword>
<keyword evidence="6" id="KW-0694">RNA-binding</keyword>
<dbReference type="InterPro" id="IPR038570">
    <property type="entry name" value="HicA_sf"/>
</dbReference>
<dbReference type="AlphaFoldDB" id="A0A7Y7WFT2"/>
<name>A0A7Y7WFT2_9PSED</name>
<comment type="caution">
    <text evidence="8">The sequence shown here is derived from an EMBL/GenBank/DDBJ whole genome shotgun (WGS) entry which is preliminary data.</text>
</comment>
<evidence type="ECO:0000256" key="7">
    <source>
        <dbReference type="ARBA" id="ARBA00023016"/>
    </source>
</evidence>
<evidence type="ECO:0000256" key="3">
    <source>
        <dbReference type="ARBA" id="ARBA00022722"/>
    </source>
</evidence>
<dbReference type="PANTHER" id="PTHR34873">
    <property type="entry name" value="SSR1766 PROTEIN"/>
    <property type="match status" value="1"/>
</dbReference>
<dbReference type="GO" id="GO:0016787">
    <property type="term" value="F:hydrolase activity"/>
    <property type="evidence" value="ECO:0007669"/>
    <property type="project" value="UniProtKB-KW"/>
</dbReference>
<protein>
    <submittedName>
        <fullName evidence="8">Type II toxin-antitoxin system HicA family toxin</fullName>
    </submittedName>
</protein>
<evidence type="ECO:0000256" key="6">
    <source>
        <dbReference type="ARBA" id="ARBA00022884"/>
    </source>
</evidence>
<evidence type="ECO:0000313" key="9">
    <source>
        <dbReference type="Proteomes" id="UP000582981"/>
    </source>
</evidence>
<dbReference type="EMBL" id="JACAPU010000021">
    <property type="protein sequence ID" value="NWB48513.1"/>
    <property type="molecule type" value="Genomic_DNA"/>
</dbReference>
<proteinExistence type="inferred from homology"/>
<accession>A0A7Y7WFT2</accession>
<sequence length="60" mass="6740">MKSRDLIAELEAAGWMLQRIRGSHHVFVHPSSPHSIPVPHPKKDLPLGTIRSIRKRAGLL</sequence>
<comment type="similarity">
    <text evidence="1">Belongs to the HicA mRNA interferase family.</text>
</comment>
<keyword evidence="3" id="KW-0540">Nuclease</keyword>
<evidence type="ECO:0000256" key="4">
    <source>
        <dbReference type="ARBA" id="ARBA00022759"/>
    </source>
</evidence>
<gene>
    <name evidence="8" type="ORF">HX829_18630</name>
</gene>